<sequence>MTPEKDNLHRVADALIGATNAFDVEGVLKLFTADALIDDPSTGHRFDGHAGIRTYVEQYFIGYKTVTRMLSIEPLGANRASVRVDFTGDFGHEIGVLQIAVNSDGLIIRIDADLE</sequence>
<dbReference type="AlphaFoldDB" id="A0A024HG73"/>
<dbReference type="eggNOG" id="COG4319">
    <property type="taxonomic scope" value="Bacteria"/>
</dbReference>
<dbReference type="Pfam" id="PF12680">
    <property type="entry name" value="SnoaL_2"/>
    <property type="match status" value="1"/>
</dbReference>
<evidence type="ECO:0000313" key="3">
    <source>
        <dbReference type="Proteomes" id="UP000025241"/>
    </source>
</evidence>
<gene>
    <name evidence="2" type="ORF">PKB_2242</name>
</gene>
<dbReference type="KEGG" id="pkc:PKB_2242"/>
<reference evidence="2 3" key="2">
    <citation type="submission" date="2014-05" db="EMBL/GenBank/DDBJ databases">
        <title>Genome sequence of the 3-chlorobenzoate degrading bacterium Pseudomonas knackmussii B13 shows multiple evidence for horizontal gene transfer.</title>
        <authorList>
            <person name="Miyazaki R."/>
            <person name="Bertelli C."/>
            <person name="Falquet L."/>
            <person name="Robinson-Rechavi M."/>
            <person name="Gharib W."/>
            <person name="Roy S."/>
            <person name="Van der Meer J.R."/>
        </authorList>
    </citation>
    <scope>NUCLEOTIDE SEQUENCE [LARGE SCALE GENOMIC DNA]</scope>
    <source>
        <strain evidence="2 3">B13</strain>
    </source>
</reference>
<dbReference type="SUPFAM" id="SSF54427">
    <property type="entry name" value="NTF2-like"/>
    <property type="match status" value="1"/>
</dbReference>
<dbReference type="HOGENOM" id="CLU_2106891_0_0_6"/>
<evidence type="ECO:0000259" key="1">
    <source>
        <dbReference type="Pfam" id="PF12680"/>
    </source>
</evidence>
<accession>A0A024HG73</accession>
<name>A0A024HG73_PSEKB</name>
<reference evidence="2 3" key="1">
    <citation type="submission" date="2013-03" db="EMBL/GenBank/DDBJ databases">
        <authorList>
            <person name="Linke B."/>
        </authorList>
    </citation>
    <scope>NUCLEOTIDE SEQUENCE [LARGE SCALE GENOMIC DNA]</scope>
    <source>
        <strain evidence="2 3">B13</strain>
    </source>
</reference>
<keyword evidence="3" id="KW-1185">Reference proteome</keyword>
<organism evidence="2 3">
    <name type="scientific">Pseudomonas knackmussii (strain DSM 6978 / CCUG 54928 / LMG 23759 / B13)</name>
    <dbReference type="NCBI Taxonomy" id="1301098"/>
    <lineage>
        <taxon>Bacteria</taxon>
        <taxon>Pseudomonadati</taxon>
        <taxon>Pseudomonadota</taxon>
        <taxon>Gammaproteobacteria</taxon>
        <taxon>Pseudomonadales</taxon>
        <taxon>Pseudomonadaceae</taxon>
        <taxon>Pseudomonas</taxon>
    </lineage>
</organism>
<dbReference type="InterPro" id="IPR037401">
    <property type="entry name" value="SnoaL-like"/>
</dbReference>
<dbReference type="PATRIC" id="fig|1301098.3.peg.2237"/>
<evidence type="ECO:0000313" key="2">
    <source>
        <dbReference type="EMBL" id="CDF83589.1"/>
    </source>
</evidence>
<dbReference type="InterPro" id="IPR032710">
    <property type="entry name" value="NTF2-like_dom_sf"/>
</dbReference>
<feature type="domain" description="SnoaL-like" evidence="1">
    <location>
        <begin position="14"/>
        <end position="88"/>
    </location>
</feature>
<dbReference type="Proteomes" id="UP000025241">
    <property type="component" value="Chromosome I"/>
</dbReference>
<dbReference type="Gene3D" id="3.10.450.50">
    <property type="match status" value="1"/>
</dbReference>
<proteinExistence type="predicted"/>
<protein>
    <recommendedName>
        <fullName evidence="1">SnoaL-like domain-containing protein</fullName>
    </recommendedName>
</protein>
<dbReference type="EMBL" id="HG322950">
    <property type="protein sequence ID" value="CDF83589.1"/>
    <property type="molecule type" value="Genomic_DNA"/>
</dbReference>